<organism evidence="4 5">
    <name type="scientific">Massilia horti</name>
    <dbReference type="NCBI Taxonomy" id="2562153"/>
    <lineage>
        <taxon>Bacteria</taxon>
        <taxon>Pseudomonadati</taxon>
        <taxon>Pseudomonadota</taxon>
        <taxon>Betaproteobacteria</taxon>
        <taxon>Burkholderiales</taxon>
        <taxon>Oxalobacteraceae</taxon>
        <taxon>Telluria group</taxon>
        <taxon>Massilia</taxon>
    </lineage>
</organism>
<dbReference type="PANTHER" id="PTHR11527">
    <property type="entry name" value="HEAT-SHOCK PROTEIN 20 FAMILY MEMBER"/>
    <property type="match status" value="1"/>
</dbReference>
<dbReference type="InterPro" id="IPR031107">
    <property type="entry name" value="Small_HSP"/>
</dbReference>
<proteinExistence type="inferred from homology"/>
<dbReference type="SUPFAM" id="SSF49764">
    <property type="entry name" value="HSP20-like chaperones"/>
    <property type="match status" value="1"/>
</dbReference>
<evidence type="ECO:0000256" key="2">
    <source>
        <dbReference type="RuleBase" id="RU003616"/>
    </source>
</evidence>
<sequence>MASNLTRFEPFGDISRLNPLRTIDELFRELTPRGMLRELQQSEPMINVEVTENDQTYTVRAEIPGVKKDDIKVDVRGNRVSITAETKREQEQKEGNRLLRSELYYGQMSRTIMLEQEVDDTKAQAKYNDGVLELTLPKRAPAGGSKLQIQ</sequence>
<comment type="caution">
    <text evidence="4">The sequence shown here is derived from an EMBL/GenBank/DDBJ whole genome shotgun (WGS) entry which is preliminary data.</text>
</comment>
<dbReference type="PROSITE" id="PS01031">
    <property type="entry name" value="SHSP"/>
    <property type="match status" value="1"/>
</dbReference>
<evidence type="ECO:0000313" key="4">
    <source>
        <dbReference type="EMBL" id="TFW31302.1"/>
    </source>
</evidence>
<evidence type="ECO:0000313" key="5">
    <source>
        <dbReference type="Proteomes" id="UP000297258"/>
    </source>
</evidence>
<evidence type="ECO:0000259" key="3">
    <source>
        <dbReference type="PROSITE" id="PS01031"/>
    </source>
</evidence>
<dbReference type="InterPro" id="IPR008978">
    <property type="entry name" value="HSP20-like_chaperone"/>
</dbReference>
<dbReference type="Gene3D" id="2.60.40.790">
    <property type="match status" value="1"/>
</dbReference>
<gene>
    <name evidence="4" type="ORF">E4O92_13950</name>
</gene>
<protein>
    <submittedName>
        <fullName evidence="4">Hsp20/alpha crystallin family protein</fullName>
    </submittedName>
</protein>
<accession>A0A4Y9SXZ6</accession>
<dbReference type="OrthoDB" id="9808910at2"/>
<dbReference type="InterPro" id="IPR002068">
    <property type="entry name" value="A-crystallin/Hsp20_dom"/>
</dbReference>
<dbReference type="Proteomes" id="UP000297258">
    <property type="component" value="Unassembled WGS sequence"/>
</dbReference>
<dbReference type="EMBL" id="SPUM01000094">
    <property type="protein sequence ID" value="TFW31302.1"/>
    <property type="molecule type" value="Genomic_DNA"/>
</dbReference>
<reference evidence="4 5" key="1">
    <citation type="submission" date="2019-03" db="EMBL/GenBank/DDBJ databases">
        <title>Draft genome of Massilia hortus sp. nov., a novel bacterial species of the Oxalobacteraceae family.</title>
        <authorList>
            <person name="Peta V."/>
            <person name="Raths R."/>
            <person name="Bucking H."/>
        </authorList>
    </citation>
    <scope>NUCLEOTIDE SEQUENCE [LARGE SCALE GENOMIC DNA]</scope>
    <source>
        <strain evidence="4 5">ONC3</strain>
    </source>
</reference>
<evidence type="ECO:0000256" key="1">
    <source>
        <dbReference type="PROSITE-ProRule" id="PRU00285"/>
    </source>
</evidence>
<feature type="domain" description="SHSP" evidence="3">
    <location>
        <begin position="36"/>
        <end position="150"/>
    </location>
</feature>
<keyword evidence="5" id="KW-1185">Reference proteome</keyword>
<dbReference type="CDD" id="cd06464">
    <property type="entry name" value="ACD_sHsps-like"/>
    <property type="match status" value="1"/>
</dbReference>
<comment type="similarity">
    <text evidence="1 2">Belongs to the small heat shock protein (HSP20) family.</text>
</comment>
<dbReference type="AlphaFoldDB" id="A0A4Y9SXZ6"/>
<name>A0A4Y9SXZ6_9BURK</name>
<dbReference type="Pfam" id="PF00011">
    <property type="entry name" value="HSP20"/>
    <property type="match status" value="1"/>
</dbReference>
<dbReference type="RefSeq" id="WP_135190343.1">
    <property type="nucleotide sequence ID" value="NZ_SPUM01000094.1"/>
</dbReference>